<protein>
    <submittedName>
        <fullName evidence="1">Uncharacterized protein</fullName>
    </submittedName>
</protein>
<organism evidence="1 2">
    <name type="scientific">Puccinia graminis f. sp. tritici</name>
    <dbReference type="NCBI Taxonomy" id="56615"/>
    <lineage>
        <taxon>Eukaryota</taxon>
        <taxon>Fungi</taxon>
        <taxon>Dikarya</taxon>
        <taxon>Basidiomycota</taxon>
        <taxon>Pucciniomycotina</taxon>
        <taxon>Pucciniomycetes</taxon>
        <taxon>Pucciniales</taxon>
        <taxon>Pucciniaceae</taxon>
        <taxon>Puccinia</taxon>
    </lineage>
</organism>
<proteinExistence type="predicted"/>
<comment type="caution">
    <text evidence="1">The sequence shown here is derived from an EMBL/GenBank/DDBJ whole genome shotgun (WGS) entry which is preliminary data.</text>
</comment>
<dbReference type="Proteomes" id="UP000325313">
    <property type="component" value="Unassembled WGS sequence"/>
</dbReference>
<evidence type="ECO:0000313" key="2">
    <source>
        <dbReference type="Proteomes" id="UP000325313"/>
    </source>
</evidence>
<sequence length="83" mass="9416">MVPINRCCTSLHLTIARMECDLTVAPAEKGHRPNHSYYPIHSLDPLCSCSYRNSFMITHVIYTYQTYLPSGLVIQTSSLNSPR</sequence>
<accession>A0A5B0QEA2</accession>
<name>A0A5B0QEA2_PUCGR</name>
<evidence type="ECO:0000313" key="1">
    <source>
        <dbReference type="EMBL" id="KAA1111314.1"/>
    </source>
</evidence>
<reference evidence="1 2" key="1">
    <citation type="submission" date="2019-05" db="EMBL/GenBank/DDBJ databases">
        <title>Emergence of the Ug99 lineage of the wheat stem rust pathogen through somatic hybridization.</title>
        <authorList>
            <person name="Li F."/>
            <person name="Upadhyaya N.M."/>
            <person name="Sperschneider J."/>
            <person name="Matny O."/>
            <person name="Nguyen-Phuc H."/>
            <person name="Mago R."/>
            <person name="Raley C."/>
            <person name="Miller M.E."/>
            <person name="Silverstein K.A.T."/>
            <person name="Henningsen E."/>
            <person name="Hirsch C.D."/>
            <person name="Visser B."/>
            <person name="Pretorius Z.A."/>
            <person name="Steffenson B.J."/>
            <person name="Schwessinger B."/>
            <person name="Dodds P.N."/>
            <person name="Figueroa M."/>
        </authorList>
    </citation>
    <scope>NUCLEOTIDE SEQUENCE [LARGE SCALE GENOMIC DNA]</scope>
    <source>
        <strain evidence="1 2">Ug99</strain>
    </source>
</reference>
<gene>
    <name evidence="1" type="ORF">PGTUg99_000843</name>
</gene>
<dbReference type="AlphaFoldDB" id="A0A5B0QEA2"/>
<dbReference type="EMBL" id="VDEP01000288">
    <property type="protein sequence ID" value="KAA1111314.1"/>
    <property type="molecule type" value="Genomic_DNA"/>
</dbReference>